<keyword evidence="2" id="KW-1185">Reference proteome</keyword>
<evidence type="ECO:0000313" key="2">
    <source>
        <dbReference type="Proteomes" id="UP000726136"/>
    </source>
</evidence>
<feature type="non-terminal residue" evidence="1">
    <location>
        <position position="233"/>
    </location>
</feature>
<dbReference type="GO" id="GO:0005524">
    <property type="term" value="F:ATP binding"/>
    <property type="evidence" value="ECO:0007669"/>
    <property type="project" value="UniProtKB-KW"/>
</dbReference>
<dbReference type="Proteomes" id="UP000726136">
    <property type="component" value="Unassembled WGS sequence"/>
</dbReference>
<keyword evidence="1" id="KW-0547">Nucleotide-binding</keyword>
<feature type="non-terminal residue" evidence="1">
    <location>
        <position position="1"/>
    </location>
</feature>
<reference evidence="1 2" key="1">
    <citation type="journal article" date="2021" name="PeerJ">
        <title>Analysis of 44 Vibrio anguillarum genomes reveals high genetic diversity.</title>
        <authorList>
            <person name="Hansen M.J."/>
            <person name="Dalsgaard I."/>
        </authorList>
    </citation>
    <scope>NUCLEOTIDE SEQUENCE [LARGE SCALE GENOMIC DNA]</scope>
    <source>
        <strain evidence="1 2">040915-1/1B</strain>
    </source>
</reference>
<proteinExistence type="predicted"/>
<protein>
    <submittedName>
        <fullName evidence="1">ATP-binding protein</fullName>
    </submittedName>
</protein>
<sequence>SHAVSAWQEDNLPILIANYLDGFFYSEDYSYGEQMLKDIIHSLNLNKEEAVSILLDGLEKNAESLPLTKLYSLVRLLTDYCSEQQVAHVTIRYVQRLTTRLKLPTNKIESESLVESALACQLYSFLGDVDTRARWRAAHSIRTSARMGDCKIIMALIALYENKSMPGYREDNAPFYWMSARLWLIVTFDRIAFEVPEAIAPVARWLLSIANDQDFPHVLIRHFAKSCLMKLLS</sequence>
<gene>
    <name evidence="1" type="ORF">EAY46_25165</name>
</gene>
<comment type="caution">
    <text evidence="1">The sequence shown here is derived from an EMBL/GenBank/DDBJ whole genome shotgun (WGS) entry which is preliminary data.</text>
</comment>
<dbReference type="EMBL" id="RDPI01000682">
    <property type="protein sequence ID" value="MBF4376278.1"/>
    <property type="molecule type" value="Genomic_DNA"/>
</dbReference>
<evidence type="ECO:0000313" key="1">
    <source>
        <dbReference type="EMBL" id="MBF4376278.1"/>
    </source>
</evidence>
<organism evidence="1 2">
    <name type="scientific">Vibrio anguillarum</name>
    <name type="common">Listonella anguillarum</name>
    <dbReference type="NCBI Taxonomy" id="55601"/>
    <lineage>
        <taxon>Bacteria</taxon>
        <taxon>Pseudomonadati</taxon>
        <taxon>Pseudomonadota</taxon>
        <taxon>Gammaproteobacteria</taxon>
        <taxon>Vibrionales</taxon>
        <taxon>Vibrionaceae</taxon>
        <taxon>Vibrio</taxon>
    </lineage>
</organism>
<accession>A0ABR9ZCR7</accession>
<name>A0ABR9ZCR7_VIBAN</name>
<keyword evidence="1" id="KW-0067">ATP-binding</keyword>